<proteinExistence type="predicted"/>
<gene>
    <name evidence="1" type="ORF">MLD38_009554</name>
</gene>
<evidence type="ECO:0000313" key="1">
    <source>
        <dbReference type="EMBL" id="KAI4383751.1"/>
    </source>
</evidence>
<evidence type="ECO:0000313" key="2">
    <source>
        <dbReference type="Proteomes" id="UP001057402"/>
    </source>
</evidence>
<protein>
    <submittedName>
        <fullName evidence="1">Uncharacterized protein</fullName>
    </submittedName>
</protein>
<organism evidence="1 2">
    <name type="scientific">Melastoma candidum</name>
    <dbReference type="NCBI Taxonomy" id="119954"/>
    <lineage>
        <taxon>Eukaryota</taxon>
        <taxon>Viridiplantae</taxon>
        <taxon>Streptophyta</taxon>
        <taxon>Embryophyta</taxon>
        <taxon>Tracheophyta</taxon>
        <taxon>Spermatophyta</taxon>
        <taxon>Magnoliopsida</taxon>
        <taxon>eudicotyledons</taxon>
        <taxon>Gunneridae</taxon>
        <taxon>Pentapetalae</taxon>
        <taxon>rosids</taxon>
        <taxon>malvids</taxon>
        <taxon>Myrtales</taxon>
        <taxon>Melastomataceae</taxon>
        <taxon>Melastomatoideae</taxon>
        <taxon>Melastomateae</taxon>
        <taxon>Melastoma</taxon>
    </lineage>
</organism>
<dbReference type="EMBL" id="CM042882">
    <property type="protein sequence ID" value="KAI4383751.1"/>
    <property type="molecule type" value="Genomic_DNA"/>
</dbReference>
<dbReference type="Proteomes" id="UP001057402">
    <property type="component" value="Chromosome 3"/>
</dbReference>
<comment type="caution">
    <text evidence="1">The sequence shown here is derived from an EMBL/GenBank/DDBJ whole genome shotgun (WGS) entry which is preliminary data.</text>
</comment>
<name>A0ACB9S0Z7_9MYRT</name>
<keyword evidence="2" id="KW-1185">Reference proteome</keyword>
<reference evidence="2" key="1">
    <citation type="journal article" date="2023" name="Front. Plant Sci.">
        <title>Chromosomal-level genome assembly of Melastoma candidum provides insights into trichome evolution.</title>
        <authorList>
            <person name="Zhong Y."/>
            <person name="Wu W."/>
            <person name="Sun C."/>
            <person name="Zou P."/>
            <person name="Liu Y."/>
            <person name="Dai S."/>
            <person name="Zhou R."/>
        </authorList>
    </citation>
    <scope>NUCLEOTIDE SEQUENCE [LARGE SCALE GENOMIC DNA]</scope>
</reference>
<accession>A0ACB9S0Z7</accession>
<sequence length="172" mass="19399">MDSQGNTLLALLPAKFQKTLWVGRGSFVVVDDTGKEKALESGSKLGCIVSRVLFYEQVRELQKSADWPEVFRSSTADSQKMLPVEKAEESKIKTDSGDDEGFPPLEPNTNRPRPQQLEPDDYDPDLSSMYIRMCKMAHYLPVPRRDLANTKASSHFSITSQNGVNPIYDWKD</sequence>